<feature type="region of interest" description="Disordered" evidence="1">
    <location>
        <begin position="1"/>
        <end position="30"/>
    </location>
</feature>
<evidence type="ECO:0000313" key="3">
    <source>
        <dbReference type="Proteomes" id="UP000325081"/>
    </source>
</evidence>
<dbReference type="GO" id="GO:0016853">
    <property type="term" value="F:isomerase activity"/>
    <property type="evidence" value="ECO:0007669"/>
    <property type="project" value="UniProtKB-KW"/>
</dbReference>
<organism evidence="2 3">
    <name type="scientific">Striga asiatica</name>
    <name type="common">Asiatic witchweed</name>
    <name type="synonym">Buchnera asiatica</name>
    <dbReference type="NCBI Taxonomy" id="4170"/>
    <lineage>
        <taxon>Eukaryota</taxon>
        <taxon>Viridiplantae</taxon>
        <taxon>Streptophyta</taxon>
        <taxon>Embryophyta</taxon>
        <taxon>Tracheophyta</taxon>
        <taxon>Spermatophyta</taxon>
        <taxon>Magnoliopsida</taxon>
        <taxon>eudicotyledons</taxon>
        <taxon>Gunneridae</taxon>
        <taxon>Pentapetalae</taxon>
        <taxon>asterids</taxon>
        <taxon>lamiids</taxon>
        <taxon>Lamiales</taxon>
        <taxon>Orobanchaceae</taxon>
        <taxon>Buchnereae</taxon>
        <taxon>Striga</taxon>
    </lineage>
</organism>
<dbReference type="Proteomes" id="UP000325081">
    <property type="component" value="Unassembled WGS sequence"/>
</dbReference>
<protein>
    <submittedName>
        <fullName evidence="2">Glucose-6-phosphate isomerase</fullName>
    </submittedName>
</protein>
<sequence length="254" mass="27858">MEEPHELRSPPASTSVVGSENSPTPPPVSEHLVVLITRPSSPSTVIALLTRPYDIPSPPPQESEHTPTHDRDLIVAGPGGPHLPPLEDLQSESPDHLRTRSLEDILSESIGYRKKKNNDFHHKSKSIYQHLTSLDSHCLYTPALASGKSSRVHANALEFCIISTSNDLVCGQRRECSASMPTIINVGEERRPLEENLSAFSAKEKSKGTPFAVSCITMGEHKAISKMKYILTSEYAAQLDTRSEALSLYCLQNA</sequence>
<accession>A0A5A7QPK7</accession>
<feature type="compositionally biased region" description="Polar residues" evidence="1">
    <location>
        <begin position="11"/>
        <end position="22"/>
    </location>
</feature>
<reference evidence="3" key="1">
    <citation type="journal article" date="2019" name="Curr. Biol.">
        <title>Genome Sequence of Striga asiatica Provides Insight into the Evolution of Plant Parasitism.</title>
        <authorList>
            <person name="Yoshida S."/>
            <person name="Kim S."/>
            <person name="Wafula E.K."/>
            <person name="Tanskanen J."/>
            <person name="Kim Y.M."/>
            <person name="Honaas L."/>
            <person name="Yang Z."/>
            <person name="Spallek T."/>
            <person name="Conn C.E."/>
            <person name="Ichihashi Y."/>
            <person name="Cheong K."/>
            <person name="Cui S."/>
            <person name="Der J.P."/>
            <person name="Gundlach H."/>
            <person name="Jiao Y."/>
            <person name="Hori C."/>
            <person name="Ishida J.K."/>
            <person name="Kasahara H."/>
            <person name="Kiba T."/>
            <person name="Kim M.S."/>
            <person name="Koo N."/>
            <person name="Laohavisit A."/>
            <person name="Lee Y.H."/>
            <person name="Lumba S."/>
            <person name="McCourt P."/>
            <person name="Mortimer J.C."/>
            <person name="Mutuku J.M."/>
            <person name="Nomura T."/>
            <person name="Sasaki-Sekimoto Y."/>
            <person name="Seto Y."/>
            <person name="Wang Y."/>
            <person name="Wakatake T."/>
            <person name="Sakakibara H."/>
            <person name="Demura T."/>
            <person name="Yamaguchi S."/>
            <person name="Yoneyama K."/>
            <person name="Manabe R.I."/>
            <person name="Nelson D.C."/>
            <person name="Schulman A.H."/>
            <person name="Timko M.P."/>
            <person name="dePamphilis C.W."/>
            <person name="Choi D."/>
            <person name="Shirasu K."/>
        </authorList>
    </citation>
    <scope>NUCLEOTIDE SEQUENCE [LARGE SCALE GENOMIC DNA]</scope>
    <source>
        <strain evidence="3">cv. UVA1</strain>
    </source>
</reference>
<keyword evidence="2" id="KW-0413">Isomerase</keyword>
<feature type="compositionally biased region" description="Basic and acidic residues" evidence="1">
    <location>
        <begin position="62"/>
        <end position="73"/>
    </location>
</feature>
<comment type="caution">
    <text evidence="2">The sequence shown here is derived from an EMBL/GenBank/DDBJ whole genome shotgun (WGS) entry which is preliminary data.</text>
</comment>
<gene>
    <name evidence="2" type="ORF">STAS_24422</name>
</gene>
<dbReference type="EMBL" id="BKCP01007848">
    <property type="protein sequence ID" value="GER47325.1"/>
    <property type="molecule type" value="Genomic_DNA"/>
</dbReference>
<dbReference type="AlphaFoldDB" id="A0A5A7QPK7"/>
<proteinExistence type="predicted"/>
<keyword evidence="3" id="KW-1185">Reference proteome</keyword>
<evidence type="ECO:0000313" key="2">
    <source>
        <dbReference type="EMBL" id="GER47325.1"/>
    </source>
</evidence>
<feature type="region of interest" description="Disordered" evidence="1">
    <location>
        <begin position="52"/>
        <end position="96"/>
    </location>
</feature>
<name>A0A5A7QPK7_STRAF</name>
<evidence type="ECO:0000256" key="1">
    <source>
        <dbReference type="SAM" id="MobiDB-lite"/>
    </source>
</evidence>